<reference evidence="1 2" key="1">
    <citation type="submission" date="2021-03" db="EMBL/GenBank/DDBJ databases">
        <authorList>
            <person name="King G.J."/>
            <person name="Bancroft I."/>
            <person name="Baten A."/>
            <person name="Bloomfield J."/>
            <person name="Borpatragohain P."/>
            <person name="He Z."/>
            <person name="Irish N."/>
            <person name="Irwin J."/>
            <person name="Liu K."/>
            <person name="Mauleon R.P."/>
            <person name="Moore J."/>
            <person name="Morris R."/>
            <person name="Ostergaard L."/>
            <person name="Wang B."/>
            <person name="Wells R."/>
        </authorList>
    </citation>
    <scope>NUCLEOTIDE SEQUENCE [LARGE SCALE GENOMIC DNA]</scope>
    <source>
        <strain evidence="1">R-o-18</strain>
        <tissue evidence="1">Leaf</tissue>
    </source>
</reference>
<dbReference type="InterPro" id="IPR012347">
    <property type="entry name" value="Ferritin-like"/>
</dbReference>
<organism evidence="1 2">
    <name type="scientific">Brassica rapa subsp. trilocularis</name>
    <dbReference type="NCBI Taxonomy" id="1813537"/>
    <lineage>
        <taxon>Eukaryota</taxon>
        <taxon>Viridiplantae</taxon>
        <taxon>Streptophyta</taxon>
        <taxon>Embryophyta</taxon>
        <taxon>Tracheophyta</taxon>
        <taxon>Spermatophyta</taxon>
        <taxon>Magnoliopsida</taxon>
        <taxon>eudicotyledons</taxon>
        <taxon>Gunneridae</taxon>
        <taxon>Pentapetalae</taxon>
        <taxon>rosids</taxon>
        <taxon>malvids</taxon>
        <taxon>Brassicales</taxon>
        <taxon>Brassicaceae</taxon>
        <taxon>Brassiceae</taxon>
        <taxon>Brassica</taxon>
    </lineage>
</organism>
<feature type="non-terminal residue" evidence="1">
    <location>
        <position position="1"/>
    </location>
</feature>
<dbReference type="PANTHER" id="PTHR11431">
    <property type="entry name" value="FERRITIN"/>
    <property type="match status" value="1"/>
</dbReference>
<dbReference type="Gene3D" id="1.20.1260.10">
    <property type="match status" value="2"/>
</dbReference>
<protein>
    <submittedName>
        <fullName evidence="1">Uncharacterized protein</fullName>
    </submittedName>
</protein>
<comment type="caution">
    <text evidence="1">The sequence shown here is derived from an EMBL/GenBank/DDBJ whole genome shotgun (WGS) entry which is preliminary data.</text>
</comment>
<gene>
    <name evidence="1" type="primary">A05g508540.1_BraROA</name>
    <name evidence="1" type="ORF">IGI04_020172</name>
</gene>
<dbReference type="InterPro" id="IPR001519">
    <property type="entry name" value="Ferritin"/>
</dbReference>
<sequence>DDEFINVAGNGIVAVLICSFESSLHHQAFLTSGSISQPLSQPWRAMDRHHLFLLSTLSQISISKPLSYLKSPSLGVVFKPFVEVKKELDLVPSSPELSLARHMYSLECEAAVNEQVFQGLKCGRKRPREMLMEYQEKRGGRVQLKPMVMPQSEFDYADKGDVVYGKALSLSSINHGVGSIIGETGQCEAPIRFLQRWAPNITTKFLFKDGFMGVV</sequence>
<name>A0ABQ7MHY1_BRACM</name>
<proteinExistence type="predicted"/>
<keyword evidence="2" id="KW-1185">Reference proteome</keyword>
<dbReference type="PANTHER" id="PTHR11431:SF104">
    <property type="entry name" value="PEPTIDASE A1 DOMAIN-CONTAINING PROTEIN"/>
    <property type="match status" value="1"/>
</dbReference>
<feature type="non-terminal residue" evidence="1">
    <location>
        <position position="215"/>
    </location>
</feature>
<dbReference type="EMBL" id="JADBGQ010000005">
    <property type="protein sequence ID" value="KAG5398358.1"/>
    <property type="molecule type" value="Genomic_DNA"/>
</dbReference>
<evidence type="ECO:0000313" key="1">
    <source>
        <dbReference type="EMBL" id="KAG5398358.1"/>
    </source>
</evidence>
<evidence type="ECO:0000313" key="2">
    <source>
        <dbReference type="Proteomes" id="UP000823674"/>
    </source>
</evidence>
<accession>A0ABQ7MHY1</accession>
<dbReference type="Proteomes" id="UP000823674">
    <property type="component" value="Chromosome A05"/>
</dbReference>